<comment type="caution">
    <text evidence="1">The sequence shown here is derived from an EMBL/GenBank/DDBJ whole genome shotgun (WGS) entry which is preliminary data.</text>
</comment>
<dbReference type="Proteomes" id="UP001234202">
    <property type="component" value="Unassembled WGS sequence"/>
</dbReference>
<organism evidence="1 2">
    <name type="scientific">Naganishia onofrii</name>
    <dbReference type="NCBI Taxonomy" id="1851511"/>
    <lineage>
        <taxon>Eukaryota</taxon>
        <taxon>Fungi</taxon>
        <taxon>Dikarya</taxon>
        <taxon>Basidiomycota</taxon>
        <taxon>Agaricomycotina</taxon>
        <taxon>Tremellomycetes</taxon>
        <taxon>Filobasidiales</taxon>
        <taxon>Filobasidiaceae</taxon>
        <taxon>Naganishia</taxon>
    </lineage>
</organism>
<dbReference type="EMBL" id="JASBWV010000004">
    <property type="protein sequence ID" value="KAJ9126519.1"/>
    <property type="molecule type" value="Genomic_DNA"/>
</dbReference>
<proteinExistence type="predicted"/>
<accession>A0ACC2XR57</accession>
<evidence type="ECO:0000313" key="2">
    <source>
        <dbReference type="Proteomes" id="UP001234202"/>
    </source>
</evidence>
<evidence type="ECO:0000313" key="1">
    <source>
        <dbReference type="EMBL" id="KAJ9126519.1"/>
    </source>
</evidence>
<name>A0ACC2XR57_9TREE</name>
<keyword evidence="2" id="KW-1185">Reference proteome</keyword>
<gene>
    <name evidence="1" type="ORF">QFC24_001546</name>
</gene>
<reference evidence="1" key="1">
    <citation type="submission" date="2023-04" db="EMBL/GenBank/DDBJ databases">
        <title>Draft Genome sequencing of Naganishia species isolated from polar environments using Oxford Nanopore Technology.</title>
        <authorList>
            <person name="Leo P."/>
            <person name="Venkateswaran K."/>
        </authorList>
    </citation>
    <scope>NUCLEOTIDE SEQUENCE</scope>
    <source>
        <strain evidence="1">DBVPG 5303</strain>
    </source>
</reference>
<sequence>MSYLTCPHSGAPVSASYSSYTPSVDRIHTSSMVPRSMHDPDFLQLMKSRVSQEMITFLVDKTTSVINVDTDAAPLTPPGTYDSPMEQECPVEQAAIALGLPTLFDFIKALVTQSNVQVPTLMTTVVYLERLRLKLPRVAKGMACTRHRVFLAALICAAKYLNDSSPKNKHWQKYCTHFSLPEVNLMEKQLLYLLDYDLRAEEHEMISALSPFIKRKEREAVIPEVRRMVEERKSSITKLQKPVLAPIVLPPVVTKHNSELPSPPFTPSEPPKLLRSLGTSASVPSLHMNMLSLPPIGREDALDQKGLRKYQSMTNVNDISTSFHAAYIESLRADARPTIRAVASSSSSSSTSSTPSSCGSVISVTLQQPSPSPGSGPSPMEIARSGYITSSTLASLPPVPSLMRGAAMERRDSEMTDSSMDECLEYYEENVISPTTISVEVLPSDQPTKPVAALQIKRDSYGPGSPLSTHSRFSASNISHASPVKYFSRSKQHPDVPDPAIVAEKLKTRRSWASTKSPHRPLMSLRDSISLISIKNLLSNNSTTTDMSSASRKSSVSTICG</sequence>
<protein>
    <submittedName>
        <fullName evidence="1">Uncharacterized protein</fullName>
    </submittedName>
</protein>